<proteinExistence type="predicted"/>
<dbReference type="EMBL" id="FR872582">
    <property type="protein sequence ID" value="CCB88774.1"/>
    <property type="molecule type" value="Genomic_DNA"/>
</dbReference>
<name>F8L7N9_SIMNZ</name>
<dbReference type="RefSeq" id="WP_013943241.1">
    <property type="nucleotide sequence ID" value="NC_015713.1"/>
</dbReference>
<accession>F8L7N9</accession>
<evidence type="ECO:0008006" key="4">
    <source>
        <dbReference type="Google" id="ProtNLM"/>
    </source>
</evidence>
<dbReference type="STRING" id="331113.SNE_A08970"/>
<feature type="signal peptide" evidence="1">
    <location>
        <begin position="1"/>
        <end position="20"/>
    </location>
</feature>
<dbReference type="HOGENOM" id="CLU_485594_0_0_0"/>
<dbReference type="Pfam" id="PF13646">
    <property type="entry name" value="HEAT_2"/>
    <property type="match status" value="1"/>
</dbReference>
<dbReference type="Gene3D" id="1.25.10.10">
    <property type="entry name" value="Leucine-rich Repeat Variant"/>
    <property type="match status" value="2"/>
</dbReference>
<dbReference type="eggNOG" id="COG1413">
    <property type="taxonomic scope" value="Bacteria"/>
</dbReference>
<sequence>MGLCRWLTLFLLSLSISIQGSENSSKHQVLYLMQAGHIAKGIQLYQKLKEDTLKHDFPILEQMGYILLSQGAKSGDEECQLLSMYGAGMAGTLESMDIYQMGMESPNPMTQMATIHFLTEIQDDRAEELLLKAFSSPYLLIRLEAAYALAIRKSLSATGLIDSLMQRLPPPMYVYFPDLFAMIGTADAMGVLQRLMGNRILSVRLASFLAAAKFGRDDFIGDIRTSLTHSDEAELETCAAAVGYLQDSHSIPALRKLTKSKSPNVQLAACRALILLGEQEYQSQIMESAANKNPLAINLLTNLPNTESLLAKLAFDYNFHTRVNAALALLKKRDTRALPTLMKLLIRDEKDLGLEPMTSLGHSLMAWKVIPSCTQYAKKTERDIPSITLAVREQILQDALELPEESFLAIAEKIFDEKQNDLIPLLIHLLENLKTEKAIQLLQKESRRAGAPFIRTYCHLALYRLRIEGPHRETLFKWIEEKKDHELIRFRPMLPWTEKNVSSQFLLTPEETSRLLVEAYVTLADQHDPEGIDILLNAILEGNEKNRYALAGLLLKSIQ</sequence>
<evidence type="ECO:0000256" key="1">
    <source>
        <dbReference type="SAM" id="SignalP"/>
    </source>
</evidence>
<keyword evidence="3" id="KW-1185">Reference proteome</keyword>
<reference key="1">
    <citation type="journal article" date="2011" name="Mol. Biol. Evol.">
        <title>Unity in variety -- the pan-genome of the Chlamydiae.</title>
        <authorList>
            <person name="Collingro A."/>
            <person name="Tischler P."/>
            <person name="Weinmaier T."/>
            <person name="Penz T."/>
            <person name="Heinz E."/>
            <person name="Brunham R.C."/>
            <person name="Read T.D."/>
            <person name="Bavoil P.M."/>
            <person name="Sachse K."/>
            <person name="Kahane S."/>
            <person name="Friedman M.G."/>
            <person name="Rattei T."/>
            <person name="Myers G.S.A."/>
            <person name="Horn M."/>
        </authorList>
    </citation>
    <scope>NUCLEOTIDE SEQUENCE</scope>
    <source>
        <strain>Z</strain>
    </source>
</reference>
<dbReference type="KEGG" id="sng:SNE_A08970"/>
<dbReference type="AlphaFoldDB" id="F8L7N9"/>
<reference evidence="2 3" key="2">
    <citation type="journal article" date="2011" name="Mol. Biol. Evol.">
        <title>Unity in variety--the pan-genome of the Chlamydiae.</title>
        <authorList>
            <person name="Collingro A."/>
            <person name="Tischler P."/>
            <person name="Weinmaier T."/>
            <person name="Penz T."/>
            <person name="Heinz E."/>
            <person name="Brunham R.C."/>
            <person name="Read T.D."/>
            <person name="Bavoil P.M."/>
            <person name="Sachse K."/>
            <person name="Kahane S."/>
            <person name="Friedman M.G."/>
            <person name="Rattei T."/>
            <person name="Myers G.S."/>
            <person name="Horn M."/>
        </authorList>
    </citation>
    <scope>NUCLEOTIDE SEQUENCE [LARGE SCALE GENOMIC DNA]</scope>
    <source>
        <strain evidence="3">ATCC VR-1471 / Z</strain>
    </source>
</reference>
<gene>
    <name evidence="2" type="ordered locus">SNE_A08970</name>
</gene>
<organism evidence="2 3">
    <name type="scientific">Simkania negevensis (strain ATCC VR-1471 / DSM 27360 / Z)</name>
    <dbReference type="NCBI Taxonomy" id="331113"/>
    <lineage>
        <taxon>Bacteria</taxon>
        <taxon>Pseudomonadati</taxon>
        <taxon>Chlamydiota</taxon>
        <taxon>Chlamydiia</taxon>
        <taxon>Parachlamydiales</taxon>
        <taxon>Simkaniaceae</taxon>
        <taxon>Simkania</taxon>
    </lineage>
</organism>
<evidence type="ECO:0000313" key="2">
    <source>
        <dbReference type="EMBL" id="CCB88774.1"/>
    </source>
</evidence>
<dbReference type="SUPFAM" id="SSF48371">
    <property type="entry name" value="ARM repeat"/>
    <property type="match status" value="1"/>
</dbReference>
<dbReference type="InterPro" id="IPR011989">
    <property type="entry name" value="ARM-like"/>
</dbReference>
<feature type="chain" id="PRO_5003374241" description="HEAT repeat domain-containing protein" evidence="1">
    <location>
        <begin position="21"/>
        <end position="559"/>
    </location>
</feature>
<dbReference type="InterPro" id="IPR016024">
    <property type="entry name" value="ARM-type_fold"/>
</dbReference>
<protein>
    <recommendedName>
        <fullName evidence="4">HEAT repeat domain-containing protein</fullName>
    </recommendedName>
</protein>
<evidence type="ECO:0000313" key="3">
    <source>
        <dbReference type="Proteomes" id="UP000000496"/>
    </source>
</evidence>
<dbReference type="OrthoDB" id="18768at2"/>
<dbReference type="Proteomes" id="UP000000496">
    <property type="component" value="Chromosome gsn.131"/>
</dbReference>
<keyword evidence="1" id="KW-0732">Signal</keyword>